<proteinExistence type="predicted"/>
<dbReference type="Proteomes" id="UP000646776">
    <property type="component" value="Unassembled WGS sequence"/>
</dbReference>
<sequence>MGTDINGVVECRPTSGLLDARHVRWGAAVDLRFLLDQRDYDAFGCLFGVRNHAGFRPLAAGRGLPDDVSAETRRIREERVSGAHDTTWIGWPELARVDWDEPAAEVDGRVHEYAPAPDGGWTRVGKRLRPGHGRPEGDAWTEHGRLFRVARLTRRDAVPEDGDWAPVWTVMRTLAELHGGENVRLVVWFDS</sequence>
<name>A0A918HNA4_9ACTN</name>
<dbReference type="RefSeq" id="WP_189717149.1">
    <property type="nucleotide sequence ID" value="NZ_BMSA01000031.1"/>
</dbReference>
<dbReference type="EMBL" id="BMSA01000031">
    <property type="protein sequence ID" value="GGT85981.1"/>
    <property type="molecule type" value="Genomic_DNA"/>
</dbReference>
<comment type="caution">
    <text evidence="1">The sequence shown here is derived from an EMBL/GenBank/DDBJ whole genome shotgun (WGS) entry which is preliminary data.</text>
</comment>
<protein>
    <submittedName>
        <fullName evidence="1">Uncharacterized protein</fullName>
    </submittedName>
</protein>
<accession>A0A918HNA4</accession>
<keyword evidence="2" id="KW-1185">Reference proteome</keyword>
<evidence type="ECO:0000313" key="2">
    <source>
        <dbReference type="Proteomes" id="UP000646776"/>
    </source>
</evidence>
<gene>
    <name evidence="1" type="ORF">GCM10010226_75770</name>
</gene>
<dbReference type="AlphaFoldDB" id="A0A918HNA4"/>
<reference evidence="1" key="1">
    <citation type="journal article" date="2014" name="Int. J. Syst. Evol. Microbiol.">
        <title>Complete genome sequence of Corynebacterium casei LMG S-19264T (=DSM 44701T), isolated from a smear-ripened cheese.</title>
        <authorList>
            <consortium name="US DOE Joint Genome Institute (JGI-PGF)"/>
            <person name="Walter F."/>
            <person name="Albersmeier A."/>
            <person name="Kalinowski J."/>
            <person name="Ruckert C."/>
        </authorList>
    </citation>
    <scope>NUCLEOTIDE SEQUENCE</scope>
    <source>
        <strain evidence="1">JCM 4125</strain>
    </source>
</reference>
<reference evidence="1" key="2">
    <citation type="submission" date="2020-09" db="EMBL/GenBank/DDBJ databases">
        <authorList>
            <person name="Sun Q."/>
            <person name="Ohkuma M."/>
        </authorList>
    </citation>
    <scope>NUCLEOTIDE SEQUENCE</scope>
    <source>
        <strain evidence="1">JCM 4125</strain>
    </source>
</reference>
<organism evidence="1 2">
    <name type="scientific">Streptomyces phaeofaciens</name>
    <dbReference type="NCBI Taxonomy" id="68254"/>
    <lineage>
        <taxon>Bacteria</taxon>
        <taxon>Bacillati</taxon>
        <taxon>Actinomycetota</taxon>
        <taxon>Actinomycetes</taxon>
        <taxon>Kitasatosporales</taxon>
        <taxon>Streptomycetaceae</taxon>
        <taxon>Streptomyces</taxon>
    </lineage>
</organism>
<evidence type="ECO:0000313" key="1">
    <source>
        <dbReference type="EMBL" id="GGT85981.1"/>
    </source>
</evidence>